<name>A0AAV0CYY2_9ASTE</name>
<sequence>MYAVRFLRLITTRSPLSFINGNPVYSPSRASYDVTFGHLIELLTKSPKPQAYGSMSKFRNPFHAQKCHEQLPKLKDQGGNFTWCNAVGLSALLGSISMWPRTAYAMDDFGAFLDDGHSLGLMENPKTKKDHRTFFVLLKKLIVPIFLVATIFLNLGHPLILAAKVTLILYMTKPSPLSIYLFVEEIRNQVICKHPFIFQFKSLYANKVEVEDYEIFCLATVELKEQKFTVVGFLGSWWVLPVSSSREDGLFSMLKDRFKKILS</sequence>
<dbReference type="AlphaFoldDB" id="A0AAV0CYY2"/>
<reference evidence="2" key="1">
    <citation type="submission" date="2022-07" db="EMBL/GenBank/DDBJ databases">
        <authorList>
            <person name="Macas J."/>
            <person name="Novak P."/>
            <person name="Neumann P."/>
        </authorList>
    </citation>
    <scope>NUCLEOTIDE SEQUENCE</scope>
</reference>
<keyword evidence="3" id="KW-1185">Reference proteome</keyword>
<comment type="caution">
    <text evidence="2">The sequence shown here is derived from an EMBL/GenBank/DDBJ whole genome shotgun (WGS) entry which is preliminary data.</text>
</comment>
<protein>
    <submittedName>
        <fullName evidence="2">Uncharacterized protein</fullName>
    </submittedName>
</protein>
<dbReference type="Proteomes" id="UP001152523">
    <property type="component" value="Unassembled WGS sequence"/>
</dbReference>
<keyword evidence="1" id="KW-1133">Transmembrane helix</keyword>
<organism evidence="2 3">
    <name type="scientific">Cuscuta epithymum</name>
    <dbReference type="NCBI Taxonomy" id="186058"/>
    <lineage>
        <taxon>Eukaryota</taxon>
        <taxon>Viridiplantae</taxon>
        <taxon>Streptophyta</taxon>
        <taxon>Embryophyta</taxon>
        <taxon>Tracheophyta</taxon>
        <taxon>Spermatophyta</taxon>
        <taxon>Magnoliopsida</taxon>
        <taxon>eudicotyledons</taxon>
        <taxon>Gunneridae</taxon>
        <taxon>Pentapetalae</taxon>
        <taxon>asterids</taxon>
        <taxon>lamiids</taxon>
        <taxon>Solanales</taxon>
        <taxon>Convolvulaceae</taxon>
        <taxon>Cuscuteae</taxon>
        <taxon>Cuscuta</taxon>
        <taxon>Cuscuta subgen. Cuscuta</taxon>
    </lineage>
</organism>
<proteinExistence type="predicted"/>
<evidence type="ECO:0000313" key="3">
    <source>
        <dbReference type="Proteomes" id="UP001152523"/>
    </source>
</evidence>
<accession>A0AAV0CYY2</accession>
<evidence type="ECO:0000256" key="1">
    <source>
        <dbReference type="SAM" id="Phobius"/>
    </source>
</evidence>
<dbReference type="EMBL" id="CAMAPF010000059">
    <property type="protein sequence ID" value="CAH9088143.1"/>
    <property type="molecule type" value="Genomic_DNA"/>
</dbReference>
<keyword evidence="1" id="KW-0472">Membrane</keyword>
<keyword evidence="1" id="KW-0812">Transmembrane</keyword>
<feature type="transmembrane region" description="Helical" evidence="1">
    <location>
        <begin position="134"/>
        <end position="153"/>
    </location>
</feature>
<gene>
    <name evidence="2" type="ORF">CEPIT_LOCUS10359</name>
</gene>
<evidence type="ECO:0000313" key="2">
    <source>
        <dbReference type="EMBL" id="CAH9088143.1"/>
    </source>
</evidence>